<evidence type="ECO:0008006" key="4">
    <source>
        <dbReference type="Google" id="ProtNLM"/>
    </source>
</evidence>
<feature type="compositionally biased region" description="Basic and acidic residues" evidence="1">
    <location>
        <begin position="187"/>
        <end position="196"/>
    </location>
</feature>
<keyword evidence="3" id="KW-1185">Reference proteome</keyword>
<dbReference type="EMBL" id="MU069725">
    <property type="protein sequence ID" value="KAF5835052.1"/>
    <property type="molecule type" value="Genomic_DNA"/>
</dbReference>
<reference evidence="2" key="1">
    <citation type="submission" date="2017-08" db="EMBL/GenBank/DDBJ databases">
        <authorList>
            <person name="Polle J.E."/>
            <person name="Barry K."/>
            <person name="Cushman J."/>
            <person name="Schmutz J."/>
            <person name="Tran D."/>
            <person name="Hathwaick L.T."/>
            <person name="Yim W.C."/>
            <person name="Jenkins J."/>
            <person name="Mckie-Krisberg Z.M."/>
            <person name="Prochnik S."/>
            <person name="Lindquist E."/>
            <person name="Dockter R.B."/>
            <person name="Adam C."/>
            <person name="Molina H."/>
            <person name="Bunkerborg J."/>
            <person name="Jin E."/>
            <person name="Buchheim M."/>
            <person name="Magnuson J."/>
        </authorList>
    </citation>
    <scope>NUCLEOTIDE SEQUENCE</scope>
    <source>
        <strain evidence="2">CCAP 19/18</strain>
    </source>
</reference>
<dbReference type="InterPro" id="IPR015943">
    <property type="entry name" value="WD40/YVTN_repeat-like_dom_sf"/>
</dbReference>
<organism evidence="2 3">
    <name type="scientific">Dunaliella salina</name>
    <name type="common">Green alga</name>
    <name type="synonym">Protococcus salinus</name>
    <dbReference type="NCBI Taxonomy" id="3046"/>
    <lineage>
        <taxon>Eukaryota</taxon>
        <taxon>Viridiplantae</taxon>
        <taxon>Chlorophyta</taxon>
        <taxon>core chlorophytes</taxon>
        <taxon>Chlorophyceae</taxon>
        <taxon>CS clade</taxon>
        <taxon>Chlamydomonadales</taxon>
        <taxon>Dunaliellaceae</taxon>
        <taxon>Dunaliella</taxon>
    </lineage>
</organism>
<accession>A0ABQ7GKB0</accession>
<comment type="caution">
    <text evidence="2">The sequence shown here is derived from an EMBL/GenBank/DDBJ whole genome shotgun (WGS) entry which is preliminary data.</text>
</comment>
<name>A0ABQ7GKB0_DUNSA</name>
<dbReference type="Gene3D" id="2.130.10.10">
    <property type="entry name" value="YVTN repeat-like/Quinoprotein amine dehydrogenase"/>
    <property type="match status" value="1"/>
</dbReference>
<dbReference type="InterPro" id="IPR037379">
    <property type="entry name" value="WDR74/Nsa1"/>
</dbReference>
<dbReference type="PANTHER" id="PTHR16038:SF4">
    <property type="entry name" value="WD REPEAT-CONTAINING PROTEIN 74"/>
    <property type="match status" value="1"/>
</dbReference>
<evidence type="ECO:0000313" key="2">
    <source>
        <dbReference type="EMBL" id="KAF5835052.1"/>
    </source>
</evidence>
<dbReference type="InterPro" id="IPR011047">
    <property type="entry name" value="Quinoprotein_ADH-like_sf"/>
</dbReference>
<feature type="region of interest" description="Disordered" evidence="1">
    <location>
        <begin position="178"/>
        <end position="243"/>
    </location>
</feature>
<proteinExistence type="predicted"/>
<gene>
    <name evidence="2" type="ORF">DUNSADRAFT_7996</name>
</gene>
<protein>
    <recommendedName>
        <fullName evidence="4">Ribosome biogenesis protein NSA1</fullName>
    </recommendedName>
</protein>
<feature type="compositionally biased region" description="Basic residues" evidence="1">
    <location>
        <begin position="217"/>
        <end position="227"/>
    </location>
</feature>
<evidence type="ECO:0000313" key="3">
    <source>
        <dbReference type="Proteomes" id="UP000815325"/>
    </source>
</evidence>
<dbReference type="SUPFAM" id="SSF50998">
    <property type="entry name" value="Quinoprotein alcohol dehydrogenase-like"/>
    <property type="match status" value="1"/>
</dbReference>
<evidence type="ECO:0000256" key="1">
    <source>
        <dbReference type="SAM" id="MobiDB-lite"/>
    </source>
</evidence>
<dbReference type="Proteomes" id="UP000815325">
    <property type="component" value="Unassembled WGS sequence"/>
</dbReference>
<dbReference type="PANTHER" id="PTHR16038">
    <property type="entry name" value="NOP SEVEN ASSOCIATED PROTEIN 1"/>
    <property type="match status" value="1"/>
</dbReference>
<sequence>MAKCAAPHHTGRCGLVDLPHLTAATFIPDPSNQLVVVGTIKHKLWMYDLRAGKRPQVEMEWGDARVTALVADPDGQRVWAANGLGRIEGVDMRARAMRGCLKGPAGSIRALALHPRPSPSCPSASSSLLDGPPLMASAGLDRFLRVHSTSAGQQALGKVYLKQQLTGVAWLRPPAEAAGVADEEEMAEGREQDGQTDHQQAIGDEQQQEGGALVKAKEHKKKSRKHAQKGEKEGKGKSKKQRH</sequence>